<sequence length="317" mass="34262">MAIGTYAIGLLPLFFHLSRNGLRMLELWGSGLLLGAALTVVIPEGIASGRIKLTFSVDRQMLARMHTHHHATALPSDDQQQESDNETATYYPTDERESSGWLPSSEKFLAALSGLLGLLIHALADGIALGASIGNEDASLQVVVVMAIMVHKAPASIGTCTLLMSRQLDSREIRWALFVFSLATPVGALATYTAIQLFVHASGGWEATINTRDVGAILSFSGGTFLYVAMHAVLELTASPSESSLPEHSHHPHDSDHPIHARCMSSMARLPSLRIPRSMQPLSGQLNTWISLFLVVLGSITPRFLQLLIGDHHGHVE</sequence>
<evidence type="ECO:0000256" key="1">
    <source>
        <dbReference type="ARBA" id="ARBA00004127"/>
    </source>
</evidence>
<name>A0AAJ6CIF5_9BASI</name>
<comment type="subcellular location">
    <subcellularLocation>
        <location evidence="1">Endomembrane system</location>
        <topology evidence="1">Multi-pass membrane protein</topology>
    </subcellularLocation>
    <subcellularLocation>
        <location evidence="2">Golgi apparatus membrane</location>
    </subcellularLocation>
</comment>
<dbReference type="GO" id="GO:0006829">
    <property type="term" value="P:zinc ion transport"/>
    <property type="evidence" value="ECO:0007669"/>
    <property type="project" value="InterPro"/>
</dbReference>
<dbReference type="GO" id="GO:0000139">
    <property type="term" value="C:Golgi membrane"/>
    <property type="evidence" value="ECO:0007669"/>
    <property type="project" value="UniProtKB-SubCell"/>
</dbReference>
<dbReference type="InterPro" id="IPR045891">
    <property type="entry name" value="ZIP9"/>
</dbReference>
<reference evidence="9 10" key="1">
    <citation type="submission" date="2023-03" db="EMBL/GenBank/DDBJ databases">
        <title>Mating type loci evolution in Malassezia.</title>
        <authorList>
            <person name="Coelho M.A."/>
        </authorList>
    </citation>
    <scope>NUCLEOTIDE SEQUENCE [LARGE SCALE GENOMIC DNA]</scope>
    <source>
        <strain evidence="9 10">CBS 9725</strain>
    </source>
</reference>
<keyword evidence="10" id="KW-1185">Reference proteome</keyword>
<evidence type="ECO:0000313" key="9">
    <source>
        <dbReference type="EMBL" id="WFD00196.1"/>
    </source>
</evidence>
<feature type="transmembrane region" description="Helical" evidence="8">
    <location>
        <begin position="108"/>
        <end position="133"/>
    </location>
</feature>
<evidence type="ECO:0000256" key="3">
    <source>
        <dbReference type="ARBA" id="ARBA00022692"/>
    </source>
</evidence>
<dbReference type="Pfam" id="PF02535">
    <property type="entry name" value="Zip"/>
    <property type="match status" value="1"/>
</dbReference>
<feature type="region of interest" description="Disordered" evidence="7">
    <location>
        <begin position="68"/>
        <end position="101"/>
    </location>
</feature>
<evidence type="ECO:0008006" key="11">
    <source>
        <dbReference type="Google" id="ProtNLM"/>
    </source>
</evidence>
<dbReference type="Proteomes" id="UP001219567">
    <property type="component" value="Chromosome 4"/>
</dbReference>
<organism evidence="9 10">
    <name type="scientific">Malassezia yamatoensis</name>
    <dbReference type="NCBI Taxonomy" id="253288"/>
    <lineage>
        <taxon>Eukaryota</taxon>
        <taxon>Fungi</taxon>
        <taxon>Dikarya</taxon>
        <taxon>Basidiomycota</taxon>
        <taxon>Ustilaginomycotina</taxon>
        <taxon>Malasseziomycetes</taxon>
        <taxon>Malasseziales</taxon>
        <taxon>Malasseziaceae</taxon>
        <taxon>Malassezia</taxon>
    </lineage>
</organism>
<feature type="transmembrane region" description="Helical" evidence="8">
    <location>
        <begin position="286"/>
        <end position="305"/>
    </location>
</feature>
<keyword evidence="6 8" id="KW-0472">Membrane</keyword>
<evidence type="ECO:0000313" key="10">
    <source>
        <dbReference type="Proteomes" id="UP001219567"/>
    </source>
</evidence>
<evidence type="ECO:0000256" key="7">
    <source>
        <dbReference type="SAM" id="MobiDB-lite"/>
    </source>
</evidence>
<evidence type="ECO:0000256" key="2">
    <source>
        <dbReference type="ARBA" id="ARBA00004394"/>
    </source>
</evidence>
<dbReference type="GO" id="GO:0046873">
    <property type="term" value="F:metal ion transmembrane transporter activity"/>
    <property type="evidence" value="ECO:0007669"/>
    <property type="project" value="InterPro"/>
</dbReference>
<gene>
    <name evidence="9" type="ORF">MYAM1_002943</name>
</gene>
<accession>A0AAJ6CIF5</accession>
<evidence type="ECO:0000256" key="4">
    <source>
        <dbReference type="ARBA" id="ARBA00022989"/>
    </source>
</evidence>
<keyword evidence="5" id="KW-0333">Golgi apparatus</keyword>
<feature type="transmembrane region" description="Helical" evidence="8">
    <location>
        <begin position="139"/>
        <end position="163"/>
    </location>
</feature>
<feature type="transmembrane region" description="Helical" evidence="8">
    <location>
        <begin position="215"/>
        <end position="234"/>
    </location>
</feature>
<keyword evidence="3 8" id="KW-0812">Transmembrane</keyword>
<dbReference type="InterPro" id="IPR003689">
    <property type="entry name" value="ZIP"/>
</dbReference>
<evidence type="ECO:0000256" key="8">
    <source>
        <dbReference type="SAM" id="Phobius"/>
    </source>
</evidence>
<dbReference type="PANTHER" id="PTHR16133:SF0">
    <property type="entry name" value="ZINC_IRON REGULATED TRANSPORTER-RELATED PROTEIN 102B, ISOFORM E"/>
    <property type="match status" value="1"/>
</dbReference>
<dbReference type="EMBL" id="CP119946">
    <property type="protein sequence ID" value="WFD00196.1"/>
    <property type="molecule type" value="Genomic_DNA"/>
</dbReference>
<dbReference type="AlphaFoldDB" id="A0AAJ6CIF5"/>
<evidence type="ECO:0000256" key="6">
    <source>
        <dbReference type="ARBA" id="ARBA00023136"/>
    </source>
</evidence>
<feature type="transmembrane region" description="Helical" evidence="8">
    <location>
        <begin position="27"/>
        <end position="46"/>
    </location>
</feature>
<dbReference type="PANTHER" id="PTHR16133">
    <property type="entry name" value="SOLUTE CARRIER FAMILY 39 ZINC TRANSPORTER , MEMBER 9-RELATED"/>
    <property type="match status" value="1"/>
</dbReference>
<evidence type="ECO:0000256" key="5">
    <source>
        <dbReference type="ARBA" id="ARBA00023034"/>
    </source>
</evidence>
<feature type="transmembrane region" description="Helical" evidence="8">
    <location>
        <begin position="175"/>
        <end position="195"/>
    </location>
</feature>
<proteinExistence type="predicted"/>
<keyword evidence="4 8" id="KW-1133">Transmembrane helix</keyword>
<protein>
    <recommendedName>
        <fullName evidence="11">Zinc transporter ZIP9</fullName>
    </recommendedName>
</protein>